<dbReference type="InterPro" id="IPR036597">
    <property type="entry name" value="Fido-like_dom_sf"/>
</dbReference>
<protein>
    <submittedName>
        <fullName evidence="3">Fic family protein</fullName>
    </submittedName>
</protein>
<dbReference type="AlphaFoldDB" id="A0A892ZEE3"/>
<keyword evidence="4" id="KW-1185">Reference proteome</keyword>
<dbReference type="PANTHER" id="PTHR13504">
    <property type="entry name" value="FIDO DOMAIN-CONTAINING PROTEIN DDB_G0283145"/>
    <property type="match status" value="1"/>
</dbReference>
<dbReference type="PANTHER" id="PTHR13504:SF38">
    <property type="entry name" value="FIDO DOMAIN-CONTAINING PROTEIN"/>
    <property type="match status" value="1"/>
</dbReference>
<evidence type="ECO:0000313" key="4">
    <source>
        <dbReference type="Proteomes" id="UP000653156"/>
    </source>
</evidence>
<keyword evidence="1" id="KW-0067">ATP-binding</keyword>
<evidence type="ECO:0000259" key="2">
    <source>
        <dbReference type="PROSITE" id="PS51459"/>
    </source>
</evidence>
<gene>
    <name evidence="3" type="ORF">JQU52_11935</name>
</gene>
<accession>A0A892ZEE3</accession>
<dbReference type="InterPro" id="IPR040198">
    <property type="entry name" value="Fido_containing"/>
</dbReference>
<dbReference type="PROSITE" id="PS51459">
    <property type="entry name" value="FIDO"/>
    <property type="match status" value="1"/>
</dbReference>
<dbReference type="InterPro" id="IPR003812">
    <property type="entry name" value="Fido"/>
</dbReference>
<feature type="binding site" evidence="1">
    <location>
        <begin position="47"/>
        <end position="54"/>
    </location>
    <ligand>
        <name>ATP</name>
        <dbReference type="ChEBI" id="CHEBI:30616"/>
    </ligand>
</feature>
<dbReference type="GO" id="GO:0005524">
    <property type="term" value="F:ATP binding"/>
    <property type="evidence" value="ECO:0007669"/>
    <property type="project" value="UniProtKB-KW"/>
</dbReference>
<keyword evidence="1" id="KW-0547">Nucleotide-binding</keyword>
<proteinExistence type="predicted"/>
<feature type="domain" description="Fido" evidence="2">
    <location>
        <begin position="1"/>
        <end position="87"/>
    </location>
</feature>
<dbReference type="SUPFAM" id="SSF140931">
    <property type="entry name" value="Fic-like"/>
    <property type="match status" value="1"/>
</dbReference>
<dbReference type="Gene3D" id="1.10.3290.10">
    <property type="entry name" value="Fido-like domain"/>
    <property type="match status" value="1"/>
</dbReference>
<sequence>MFAPIRPEKRGKGLDKLFDYINKDTAPILTKTAVSHLEFEALNPFQDGNGRIGRMLITLMLWQSKTSAHHIFTSATTLKNIKNVISI</sequence>
<dbReference type="Proteomes" id="UP000653156">
    <property type="component" value="Chromosome"/>
</dbReference>
<dbReference type="Pfam" id="PF02661">
    <property type="entry name" value="Fic"/>
    <property type="match status" value="1"/>
</dbReference>
<reference evidence="3" key="1">
    <citation type="submission" date="2021-02" db="EMBL/GenBank/DDBJ databases">
        <title>Neisseriaceae sp. 26B isolated from the cloaca of a Common Toad-headed Turtle (Mesoclemmys nasuta).</title>
        <authorList>
            <person name="Spergser J."/>
            <person name="Busse H.-J."/>
        </authorList>
    </citation>
    <scope>NUCLEOTIDE SEQUENCE</scope>
    <source>
        <strain evidence="3">26B</strain>
    </source>
</reference>
<organism evidence="3 4">
    <name type="scientific">Paralysiella testudinis</name>
    <dbReference type="NCBI Taxonomy" id="2809020"/>
    <lineage>
        <taxon>Bacteria</taxon>
        <taxon>Pseudomonadati</taxon>
        <taxon>Pseudomonadota</taxon>
        <taxon>Betaproteobacteria</taxon>
        <taxon>Neisseriales</taxon>
        <taxon>Neisseriaceae</taxon>
        <taxon>Paralysiella</taxon>
    </lineage>
</organism>
<evidence type="ECO:0000313" key="3">
    <source>
        <dbReference type="EMBL" id="QRQ81411.1"/>
    </source>
</evidence>
<evidence type="ECO:0000256" key="1">
    <source>
        <dbReference type="PIRSR" id="PIRSR640198-2"/>
    </source>
</evidence>
<dbReference type="KEGG" id="ptes:JQU52_11935"/>
<dbReference type="EMBL" id="CP069798">
    <property type="protein sequence ID" value="QRQ81411.1"/>
    <property type="molecule type" value="Genomic_DNA"/>
</dbReference>
<name>A0A892ZEE3_9NEIS</name>